<evidence type="ECO:0000256" key="1">
    <source>
        <dbReference type="SAM" id="SignalP"/>
    </source>
</evidence>
<dbReference type="KEGG" id="xbv:XBW1_3811"/>
<organism evidence="2 3">
    <name type="scientific">Xenorhabdus bovienii</name>
    <name type="common">Xenorhabdus nematophila subsp. bovienii</name>
    <dbReference type="NCBI Taxonomy" id="40576"/>
    <lineage>
        <taxon>Bacteria</taxon>
        <taxon>Pseudomonadati</taxon>
        <taxon>Pseudomonadota</taxon>
        <taxon>Gammaproteobacteria</taxon>
        <taxon>Enterobacterales</taxon>
        <taxon>Morganellaceae</taxon>
        <taxon>Xenorhabdus</taxon>
    </lineage>
</organism>
<dbReference type="Proteomes" id="UP000032930">
    <property type="component" value="Chromosome"/>
</dbReference>
<name>A0A0B6XBC9_XENBV</name>
<evidence type="ECO:0000313" key="2">
    <source>
        <dbReference type="EMBL" id="CDM91167.1"/>
    </source>
</evidence>
<accession>A0A0B6XBC9</accession>
<gene>
    <name evidence="2" type="ORF">XBW1_3811</name>
</gene>
<proteinExistence type="predicted"/>
<feature type="signal peptide" evidence="1">
    <location>
        <begin position="1"/>
        <end position="28"/>
    </location>
</feature>
<dbReference type="RefSeq" id="WP_046337428.1">
    <property type="nucleotide sequence ID" value="NZ_CAWMEF010000001.1"/>
</dbReference>
<dbReference type="NCBIfam" id="TIGR03756">
    <property type="entry name" value="conj_TIGR03756"/>
    <property type="match status" value="1"/>
</dbReference>
<dbReference type="AlphaFoldDB" id="A0A0B6XBC9"/>
<evidence type="ECO:0000313" key="3">
    <source>
        <dbReference type="Proteomes" id="UP000032930"/>
    </source>
</evidence>
<sequence length="326" mass="35657">MKRLVTMKLKLLVSAVLMGAVSAPYAVASINTANIIASAVSPSCISWRVKGICYWLFCTPWGCKVRTSVKVEHYIPEAVVSTYNESDGNPWREMSVVNRTSGGLENQITGMLSGVTGGGGNNEQKVPGKRKANLHFKYADAIGHPATSLIGDSIPGYSCSSAATPLYPYFLSTLDSIPWRLGIPEALYPEALIPGKREIGFQYTGNMWGNVYPRSGFVTQQDDDKAAAVVAQRVADIITRTGQPHVYVSLTGNKKAGYWPPDPVEENTGTKNHKWQRLSPRLNNSCAVFPDESGTVAENGNYSWALWQPYSCCKRRGQTFLSSTDF</sequence>
<dbReference type="Pfam" id="PF06834">
    <property type="entry name" value="TraU"/>
    <property type="match status" value="1"/>
</dbReference>
<dbReference type="InterPro" id="IPR009649">
    <property type="entry name" value="TraU"/>
</dbReference>
<feature type="chain" id="PRO_5002110140" evidence="1">
    <location>
        <begin position="29"/>
        <end position="326"/>
    </location>
</feature>
<dbReference type="EMBL" id="FO818637">
    <property type="protein sequence ID" value="CDM91167.1"/>
    <property type="molecule type" value="Genomic_DNA"/>
</dbReference>
<keyword evidence="1" id="KW-0732">Signal</keyword>
<dbReference type="InterPro" id="IPR026331">
    <property type="entry name" value="PFL_4710"/>
</dbReference>
<protein>
    <submittedName>
        <fullName evidence="2">Putative exported protein</fullName>
    </submittedName>
</protein>
<reference evidence="2 3" key="1">
    <citation type="submission" date="2014-02" db="EMBL/GenBank/DDBJ databases">
        <authorList>
            <person name="Genoscope - CEA"/>
        </authorList>
    </citation>
    <scope>NUCLEOTIDE SEQUENCE [LARGE SCALE GENOMIC DNA]</scope>
    <source>
        <strain evidence="2 3">CS03</strain>
    </source>
</reference>